<dbReference type="PANTHER" id="PTHR33408:SF2">
    <property type="entry name" value="TRANSPOSASE DDE DOMAIN-CONTAINING PROTEIN"/>
    <property type="match status" value="1"/>
</dbReference>
<feature type="compositionally biased region" description="Basic and acidic residues" evidence="1">
    <location>
        <begin position="187"/>
        <end position="203"/>
    </location>
</feature>
<dbReference type="AlphaFoldDB" id="H3ZCG5"/>
<dbReference type="PATRIC" id="fig|1129374.4.peg.1041"/>
<keyword evidence="6" id="KW-1185">Reference proteome</keyword>
<dbReference type="Proteomes" id="UP000012046">
    <property type="component" value="Unassembled WGS sequence"/>
</dbReference>
<comment type="caution">
    <text evidence="4">The sequence shown here is derived from an EMBL/GenBank/DDBJ whole genome shotgun (WGS) entry which is preliminary data.</text>
</comment>
<dbReference type="EMBL" id="AHTH01000005">
    <property type="protein sequence ID" value="EHR42389.1"/>
    <property type="molecule type" value="Genomic_DNA"/>
</dbReference>
<dbReference type="InterPro" id="IPR025668">
    <property type="entry name" value="Tnp_DDE_dom"/>
</dbReference>
<evidence type="ECO:0000313" key="5">
    <source>
        <dbReference type="EMBL" id="EHR42389.1"/>
    </source>
</evidence>
<proteinExistence type="predicted"/>
<evidence type="ECO:0000256" key="1">
    <source>
        <dbReference type="SAM" id="MobiDB-lite"/>
    </source>
</evidence>
<gene>
    <name evidence="5" type="ORF">AJE_03901</name>
    <name evidence="4" type="ORF">AJE_05191</name>
</gene>
<reference evidence="4 6" key="1">
    <citation type="journal article" date="2012" name="J. Bacteriol.">
        <title>Genome Sequence of Extracellular-Protease-Producing Alishewanella jeotgali Isolated from Traditional Korean Fermented Seafood.</title>
        <authorList>
            <person name="Jung J."/>
            <person name="Chun J."/>
            <person name="Park W."/>
        </authorList>
    </citation>
    <scope>NUCLEOTIDE SEQUENCE [LARGE SCALE GENOMIC DNA]</scope>
    <source>
        <strain evidence="4 6">KCTC 22429</strain>
    </source>
</reference>
<accession>H3ZCG5</accession>
<dbReference type="InterPro" id="IPR047629">
    <property type="entry name" value="IS1182_transpos"/>
</dbReference>
<feature type="region of interest" description="Disordered" evidence="1">
    <location>
        <begin position="187"/>
        <end position="215"/>
    </location>
</feature>
<dbReference type="PANTHER" id="PTHR33408">
    <property type="entry name" value="TRANSPOSASE"/>
    <property type="match status" value="1"/>
</dbReference>
<dbReference type="InterPro" id="IPR008490">
    <property type="entry name" value="Transposase_InsH_N"/>
</dbReference>
<dbReference type="NCBIfam" id="NF033551">
    <property type="entry name" value="transpos_IS1182"/>
    <property type="match status" value="1"/>
</dbReference>
<dbReference type="eggNOG" id="COG3039">
    <property type="taxonomic scope" value="Bacteria"/>
</dbReference>
<evidence type="ECO:0000259" key="3">
    <source>
        <dbReference type="Pfam" id="PF13751"/>
    </source>
</evidence>
<dbReference type="EMBL" id="AHTH01000010">
    <property type="protein sequence ID" value="EHR41757.1"/>
    <property type="molecule type" value="Genomic_DNA"/>
</dbReference>
<name>H3ZCG5_9ALTE</name>
<dbReference type="RefSeq" id="WP_008949780.1">
    <property type="nucleotide sequence ID" value="NZ_AHTH01000005.1"/>
</dbReference>
<feature type="domain" description="Transposase DDE" evidence="3">
    <location>
        <begin position="326"/>
        <end position="444"/>
    </location>
</feature>
<feature type="domain" description="Transposase InsH N-terminal" evidence="2">
    <location>
        <begin position="16"/>
        <end position="112"/>
    </location>
</feature>
<evidence type="ECO:0000313" key="6">
    <source>
        <dbReference type="Proteomes" id="UP000012046"/>
    </source>
</evidence>
<organism evidence="4 6">
    <name type="scientific">Alishewanella jeotgali KCTC 22429</name>
    <dbReference type="NCBI Taxonomy" id="1129374"/>
    <lineage>
        <taxon>Bacteria</taxon>
        <taxon>Pseudomonadati</taxon>
        <taxon>Pseudomonadota</taxon>
        <taxon>Gammaproteobacteria</taxon>
        <taxon>Alteromonadales</taxon>
        <taxon>Alteromonadaceae</taxon>
        <taxon>Alishewanella</taxon>
    </lineage>
</organism>
<evidence type="ECO:0000313" key="4">
    <source>
        <dbReference type="EMBL" id="EHR41757.1"/>
    </source>
</evidence>
<dbReference type="Pfam" id="PF05598">
    <property type="entry name" value="DUF772"/>
    <property type="match status" value="1"/>
</dbReference>
<protein>
    <submittedName>
        <fullName evidence="4">Transposase for IS1668</fullName>
    </submittedName>
</protein>
<sequence length="479" mass="55496">MLKTPSPQQYQLEMVTLEELVPKNHLVRKVDAAIDFEFIRAEVEHLYCKDNGRPPIDPVRLFKMMILGYLFGIPSERRLVQEIQVNVAYRWFLRMGLTEKVPDASTLSQNRIRRFNGTDVFQRIFDRIVEQAYEQRLIGGHTLYTDSTHLKANANKRKAVNKEVAVSASAYIAELNKAVEEDRLAHGKAPLKQDDSKEPETKNQKVSTTDPDSGFMTREGKPQGFFYLDHRTVDGRHGIITDTFVTPGNVHDSQPYLARLDRQLERFKFSPIAVGLDAGYFTAPLCHLIRERQIAPVIAYRRPNVTANPIKKKQFTYDKTTDTYRCPQGEILTYSTTDRQGYRHYQSNPKVCQDCPLRQDCTKNKQYKKTITRHVWEEDKEHVSGLRLLSWGKKIYNRRKETVERSFADAKQHHGHRYARFRGLAKVQMQCLLAAVAQNIKKMALLAFLSLFYGLKSALYTFAECILRHNKSEIQYCQI</sequence>
<dbReference type="Pfam" id="PF13751">
    <property type="entry name" value="DDE_Tnp_1_6"/>
    <property type="match status" value="1"/>
</dbReference>
<evidence type="ECO:0000259" key="2">
    <source>
        <dbReference type="Pfam" id="PF05598"/>
    </source>
</evidence>